<dbReference type="EMBL" id="FNBN01000008">
    <property type="protein sequence ID" value="SDH00131.1"/>
    <property type="molecule type" value="Genomic_DNA"/>
</dbReference>
<evidence type="ECO:0000256" key="3">
    <source>
        <dbReference type="ARBA" id="ARBA00022825"/>
    </source>
</evidence>
<evidence type="ECO:0000256" key="1">
    <source>
        <dbReference type="ARBA" id="ARBA00022670"/>
    </source>
</evidence>
<dbReference type="Proteomes" id="UP000199045">
    <property type="component" value="Unassembled WGS sequence"/>
</dbReference>
<keyword evidence="2 4" id="KW-0378">Hydrolase</keyword>
<protein>
    <submittedName>
        <fullName evidence="6">Subtilase family protein</fullName>
    </submittedName>
</protein>
<name>A0A1G7YUH8_CHIFI</name>
<evidence type="ECO:0000259" key="5">
    <source>
        <dbReference type="Pfam" id="PF00082"/>
    </source>
</evidence>
<dbReference type="STRING" id="104663.SAMN04488121_10811"/>
<dbReference type="CDD" id="cd00306">
    <property type="entry name" value="Peptidases_S8_S53"/>
    <property type="match status" value="1"/>
</dbReference>
<evidence type="ECO:0000256" key="2">
    <source>
        <dbReference type="ARBA" id="ARBA00022801"/>
    </source>
</evidence>
<evidence type="ECO:0000313" key="7">
    <source>
        <dbReference type="Proteomes" id="UP000199045"/>
    </source>
</evidence>
<dbReference type="PROSITE" id="PS51257">
    <property type="entry name" value="PROKAR_LIPOPROTEIN"/>
    <property type="match status" value="1"/>
</dbReference>
<evidence type="ECO:0000313" key="6">
    <source>
        <dbReference type="EMBL" id="SDH00131.1"/>
    </source>
</evidence>
<keyword evidence="1 4" id="KW-0645">Protease</keyword>
<dbReference type="PRINTS" id="PR00723">
    <property type="entry name" value="SUBTILISIN"/>
</dbReference>
<dbReference type="InterPro" id="IPR036852">
    <property type="entry name" value="Peptidase_S8/S53_dom_sf"/>
</dbReference>
<feature type="active site" description="Charge relay system" evidence="4">
    <location>
        <position position="260"/>
    </location>
</feature>
<dbReference type="Pfam" id="PF00082">
    <property type="entry name" value="Peptidase_S8"/>
    <property type="match status" value="1"/>
</dbReference>
<feature type="active site" description="Charge relay system" evidence="4">
    <location>
        <position position="219"/>
    </location>
</feature>
<dbReference type="SUPFAM" id="SSF52743">
    <property type="entry name" value="Subtilisin-like"/>
    <property type="match status" value="1"/>
</dbReference>
<dbReference type="AlphaFoldDB" id="A0A1G7YUH8"/>
<dbReference type="GO" id="GO:0016020">
    <property type="term" value="C:membrane"/>
    <property type="evidence" value="ECO:0007669"/>
    <property type="project" value="TreeGrafter"/>
</dbReference>
<feature type="active site" description="Charge relay system" evidence="4">
    <location>
        <position position="431"/>
    </location>
</feature>
<dbReference type="OrthoDB" id="9798386at2"/>
<dbReference type="InterPro" id="IPR000209">
    <property type="entry name" value="Peptidase_S8/S53_dom"/>
</dbReference>
<reference evidence="6 7" key="1">
    <citation type="submission" date="2016-10" db="EMBL/GenBank/DDBJ databases">
        <authorList>
            <person name="de Groot N.N."/>
        </authorList>
    </citation>
    <scope>NUCLEOTIDE SEQUENCE [LARGE SCALE GENOMIC DNA]</scope>
    <source>
        <strain evidence="6 7">DSM 527</strain>
    </source>
</reference>
<dbReference type="Gene3D" id="3.40.50.200">
    <property type="entry name" value="Peptidase S8/S53 domain"/>
    <property type="match status" value="1"/>
</dbReference>
<sequence>MRTPYFLMVGVVVILSTSCRKTDTTPFTPPRQDPQAIVPKSVINAFVNQQLETHGYFDWKMASDTMVWSALLHGDSILSVGYTTASGAAEILQLIGEKEGTTQRKDQRTSTADKLHFLNVHVSRFETLRTLRASPKVRYAEPIGYGAYMRDIKPKDAAVASDILASGCGYNSAKTDLVAGADYTVVSPAAKLSWNYPYHRIEQAWQRATGQHIKVMIIDTGVSPQQENLGSMFNQGWSAGRTIQKLGTYYNGSPDDPCGHGTSMAGVLAGPRGTDGNTVGIAYNCDLITVHAAENVVLLSTDAINGVTNAYVLGADDPTVKIISMSMGTIFSSGQIKDALVYAYSKQKLMFCAAGTSTSFFASFVGVIFPANQPQVVAVTGMKDNLKDRCDDCHTGSKVDFAIVMQKSSTGRNPLSIAMSGDAPSTVGGSSVATASCSAIAALVWSKYPGYPRDSIIARMARASSYANSRSSKFGWGIINADAAVGN</sequence>
<dbReference type="GO" id="GO:0004252">
    <property type="term" value="F:serine-type endopeptidase activity"/>
    <property type="evidence" value="ECO:0007669"/>
    <property type="project" value="UniProtKB-UniRule"/>
</dbReference>
<feature type="domain" description="Peptidase S8/S53" evidence="5">
    <location>
        <begin position="210"/>
        <end position="477"/>
    </location>
</feature>
<proteinExistence type="inferred from homology"/>
<dbReference type="GO" id="GO:0016485">
    <property type="term" value="P:protein processing"/>
    <property type="evidence" value="ECO:0007669"/>
    <property type="project" value="TreeGrafter"/>
</dbReference>
<comment type="similarity">
    <text evidence="4">Belongs to the peptidase S8 family.</text>
</comment>
<organism evidence="6 7">
    <name type="scientific">Chitinophaga filiformis</name>
    <name type="common">Myxococcus filiformis</name>
    <name type="synonym">Flexibacter filiformis</name>
    <dbReference type="NCBI Taxonomy" id="104663"/>
    <lineage>
        <taxon>Bacteria</taxon>
        <taxon>Pseudomonadati</taxon>
        <taxon>Bacteroidota</taxon>
        <taxon>Chitinophagia</taxon>
        <taxon>Chitinophagales</taxon>
        <taxon>Chitinophagaceae</taxon>
        <taxon>Chitinophaga</taxon>
    </lineage>
</organism>
<dbReference type="RefSeq" id="WP_089836134.1">
    <property type="nucleotide sequence ID" value="NZ_FNBN01000008.1"/>
</dbReference>
<evidence type="ECO:0000256" key="4">
    <source>
        <dbReference type="PROSITE-ProRule" id="PRU01240"/>
    </source>
</evidence>
<keyword evidence="3 4" id="KW-0720">Serine protease</keyword>
<dbReference type="PROSITE" id="PS51892">
    <property type="entry name" value="SUBTILASE"/>
    <property type="match status" value="1"/>
</dbReference>
<accession>A0A1G7YUH8</accession>
<dbReference type="PANTHER" id="PTHR42884">
    <property type="entry name" value="PROPROTEIN CONVERTASE SUBTILISIN/KEXIN-RELATED"/>
    <property type="match status" value="1"/>
</dbReference>
<dbReference type="PANTHER" id="PTHR42884:SF14">
    <property type="entry name" value="NEUROENDOCRINE CONVERTASE 1"/>
    <property type="match status" value="1"/>
</dbReference>
<gene>
    <name evidence="6" type="ORF">SAMN04488121_10811</name>
</gene>
<dbReference type="InterPro" id="IPR015500">
    <property type="entry name" value="Peptidase_S8_subtilisin-rel"/>
</dbReference>